<dbReference type="Proteomes" id="UP000216885">
    <property type="component" value="Unassembled WGS sequence"/>
</dbReference>
<sequence>MHTVVKALTFACTIALSAAAAAEPVTYDLDPDHTYPSFEADHMGGLSTWRGKFNRSSGTVVLDRAARTGSIDVTVDMKSVDFGHDEMNRHAMAADILDVERYPTAVFKGKFTEFDGDVPEKARGELTLHGVTRPITLDIDDFKCIMHPMTKREACGADVSAEFNRADYGIDFALNMGFKPEVELKIQVEGQRRQ</sequence>
<dbReference type="InterPro" id="IPR036761">
    <property type="entry name" value="TTHA0802/YceI-like_sf"/>
</dbReference>
<evidence type="ECO:0000313" key="3">
    <source>
        <dbReference type="EMBL" id="OZI54277.1"/>
    </source>
</evidence>
<reference evidence="3 4" key="1">
    <citation type="submission" date="2017-05" db="EMBL/GenBank/DDBJ databases">
        <title>Complete and WGS of Bordetella genogroups.</title>
        <authorList>
            <person name="Spilker T."/>
            <person name="LiPuma J."/>
        </authorList>
    </citation>
    <scope>NUCLEOTIDE SEQUENCE [LARGE SCALE GENOMIC DNA]</scope>
    <source>
        <strain evidence="3 4">AU9919</strain>
    </source>
</reference>
<protein>
    <submittedName>
        <fullName evidence="3">Polyisoprenoid-binding protein</fullName>
    </submittedName>
</protein>
<evidence type="ECO:0000313" key="4">
    <source>
        <dbReference type="Proteomes" id="UP000216885"/>
    </source>
</evidence>
<proteinExistence type="predicted"/>
<dbReference type="RefSeq" id="WP_094822178.1">
    <property type="nucleotide sequence ID" value="NZ_NEVO01000009.1"/>
</dbReference>
<feature type="signal peptide" evidence="1">
    <location>
        <begin position="1"/>
        <end position="22"/>
    </location>
</feature>
<name>A0A261TYD4_9BORD</name>
<dbReference type="EMBL" id="NEVQ01000017">
    <property type="protein sequence ID" value="OZI54277.1"/>
    <property type="molecule type" value="Genomic_DNA"/>
</dbReference>
<gene>
    <name evidence="3" type="ORF">CAL20_17460</name>
</gene>
<accession>A0A261TYD4</accession>
<feature type="chain" id="PRO_5012831042" evidence="1">
    <location>
        <begin position="23"/>
        <end position="194"/>
    </location>
</feature>
<feature type="domain" description="Lipid/polyisoprenoid-binding YceI-like" evidence="2">
    <location>
        <begin position="26"/>
        <end position="191"/>
    </location>
</feature>
<keyword evidence="4" id="KW-1185">Reference proteome</keyword>
<dbReference type="PANTHER" id="PTHR34406">
    <property type="entry name" value="PROTEIN YCEI"/>
    <property type="match status" value="1"/>
</dbReference>
<keyword evidence="1" id="KW-0732">Signal</keyword>
<dbReference type="PANTHER" id="PTHR34406:SF2">
    <property type="entry name" value="PERIPLASMIC PROTEIN"/>
    <property type="match status" value="1"/>
</dbReference>
<evidence type="ECO:0000256" key="1">
    <source>
        <dbReference type="SAM" id="SignalP"/>
    </source>
</evidence>
<dbReference type="Pfam" id="PF04264">
    <property type="entry name" value="YceI"/>
    <property type="match status" value="1"/>
</dbReference>
<dbReference type="SMART" id="SM00867">
    <property type="entry name" value="YceI"/>
    <property type="match status" value="1"/>
</dbReference>
<dbReference type="OrthoDB" id="9811006at2"/>
<comment type="caution">
    <text evidence="3">The sequence shown here is derived from an EMBL/GenBank/DDBJ whole genome shotgun (WGS) entry which is preliminary data.</text>
</comment>
<dbReference type="AlphaFoldDB" id="A0A261TYD4"/>
<organism evidence="3 4">
    <name type="scientific">Bordetella genomosp. 4</name>
    <dbReference type="NCBI Taxonomy" id="463044"/>
    <lineage>
        <taxon>Bacteria</taxon>
        <taxon>Pseudomonadati</taxon>
        <taxon>Pseudomonadota</taxon>
        <taxon>Betaproteobacteria</taxon>
        <taxon>Burkholderiales</taxon>
        <taxon>Alcaligenaceae</taxon>
        <taxon>Bordetella</taxon>
    </lineage>
</organism>
<dbReference type="InterPro" id="IPR007372">
    <property type="entry name" value="Lipid/polyisoprenoid-bd_YceI"/>
</dbReference>
<dbReference type="SUPFAM" id="SSF101874">
    <property type="entry name" value="YceI-like"/>
    <property type="match status" value="1"/>
</dbReference>
<dbReference type="Gene3D" id="2.40.128.110">
    <property type="entry name" value="Lipid/polyisoprenoid-binding, YceI-like"/>
    <property type="match status" value="1"/>
</dbReference>
<evidence type="ECO:0000259" key="2">
    <source>
        <dbReference type="SMART" id="SM00867"/>
    </source>
</evidence>